<keyword evidence="3" id="KW-1185">Reference proteome</keyword>
<organism evidence="2 3">
    <name type="scientific">Puccinia graminis f. sp. tritici</name>
    <dbReference type="NCBI Taxonomy" id="56615"/>
    <lineage>
        <taxon>Eukaryota</taxon>
        <taxon>Fungi</taxon>
        <taxon>Dikarya</taxon>
        <taxon>Basidiomycota</taxon>
        <taxon>Pucciniomycotina</taxon>
        <taxon>Pucciniomycetes</taxon>
        <taxon>Pucciniales</taxon>
        <taxon>Pucciniaceae</taxon>
        <taxon>Puccinia</taxon>
    </lineage>
</organism>
<evidence type="ECO:0000256" key="1">
    <source>
        <dbReference type="SAM" id="MobiDB-lite"/>
    </source>
</evidence>
<comment type="caution">
    <text evidence="2">The sequence shown here is derived from an EMBL/GenBank/DDBJ whole genome shotgun (WGS) entry which is preliminary data.</text>
</comment>
<reference evidence="2 3" key="1">
    <citation type="submission" date="2019-05" db="EMBL/GenBank/DDBJ databases">
        <title>Emergence of the Ug99 lineage of the wheat stem rust pathogen through somatic hybridization.</title>
        <authorList>
            <person name="Li F."/>
            <person name="Upadhyaya N.M."/>
            <person name="Sperschneider J."/>
            <person name="Matny O."/>
            <person name="Nguyen-Phuc H."/>
            <person name="Mago R."/>
            <person name="Raley C."/>
            <person name="Miller M.E."/>
            <person name="Silverstein K.A.T."/>
            <person name="Henningsen E."/>
            <person name="Hirsch C.D."/>
            <person name="Visser B."/>
            <person name="Pretorius Z.A."/>
            <person name="Steffenson B.J."/>
            <person name="Schwessinger B."/>
            <person name="Dodds P.N."/>
            <person name="Figueroa M."/>
        </authorList>
    </citation>
    <scope>NUCLEOTIDE SEQUENCE [LARGE SCALE GENOMIC DNA]</scope>
    <source>
        <strain evidence="2">21-0</strain>
    </source>
</reference>
<dbReference type="AlphaFoldDB" id="A0A5B0P1Z4"/>
<gene>
    <name evidence="2" type="ORF">PGT21_036433</name>
</gene>
<evidence type="ECO:0000313" key="3">
    <source>
        <dbReference type="Proteomes" id="UP000324748"/>
    </source>
</evidence>
<feature type="region of interest" description="Disordered" evidence="1">
    <location>
        <begin position="1"/>
        <end position="22"/>
    </location>
</feature>
<proteinExistence type="predicted"/>
<dbReference type="Proteomes" id="UP000324748">
    <property type="component" value="Unassembled WGS sequence"/>
</dbReference>
<feature type="compositionally biased region" description="Polar residues" evidence="1">
    <location>
        <begin position="73"/>
        <end position="102"/>
    </location>
</feature>
<sequence>MPRDAPRHTLKPSVPNSLPAGTTLRSGNRVLLSSRDLLSKPSSSLELLKAEYINPSSLSILFNLYIMNTNNTLAPAGTPSRSSVTPKSQLTDQASTDDQVPSPTSPEIELPSLIFAIPFPRAVEGYQATKETPPFLL</sequence>
<dbReference type="EMBL" id="VSWC01000079">
    <property type="protein sequence ID" value="KAA1095183.1"/>
    <property type="molecule type" value="Genomic_DNA"/>
</dbReference>
<accession>A0A5B0P1Z4</accession>
<protein>
    <submittedName>
        <fullName evidence="2">Uncharacterized protein</fullName>
    </submittedName>
</protein>
<name>A0A5B0P1Z4_PUCGR</name>
<feature type="region of interest" description="Disordered" evidence="1">
    <location>
        <begin position="73"/>
        <end position="107"/>
    </location>
</feature>
<evidence type="ECO:0000313" key="2">
    <source>
        <dbReference type="EMBL" id="KAA1095183.1"/>
    </source>
</evidence>